<dbReference type="STRING" id="1265846.PROCOU_13958"/>
<gene>
    <name evidence="1" type="ORF">DFP96_10135</name>
</gene>
<accession>A0A4R6ZR41</accession>
<keyword evidence="2" id="KW-1185">Reference proteome</keyword>
<comment type="caution">
    <text evidence="1">The sequence shown here is derived from an EMBL/GenBank/DDBJ whole genome shotgun (WGS) entry which is preliminary data.</text>
</comment>
<evidence type="ECO:0000313" key="2">
    <source>
        <dbReference type="Proteomes" id="UP000295558"/>
    </source>
</evidence>
<name>A0A4R6ZR41_9LIST</name>
<sequence length="228" mass="26003">MRERAPYTAAERNVEFIEIAGRHGTLMRDRGTFKNVQEEVPVYLFAEDRCRTNIRQEANELFSWLKSAQGWCELTYSDDARYFMRATVSAELSLKEVFYLFYVGEGVIPFVRQPQRYVQDGQRIRTITKQDTVLTNPELFESQPKITVYGTGDITLYVGNKTVVLKGITDPITLDTEMGNSYTTVNGVITSANHKVSNALPNLGLGDTPFNWIGNVTKIEVTPRWWSI</sequence>
<evidence type="ECO:0000313" key="1">
    <source>
        <dbReference type="EMBL" id="TDR55107.1"/>
    </source>
</evidence>
<dbReference type="OrthoDB" id="1853834at2"/>
<organism evidence="1 2">
    <name type="scientific">Listeria rocourtiae</name>
    <dbReference type="NCBI Taxonomy" id="647910"/>
    <lineage>
        <taxon>Bacteria</taxon>
        <taxon>Bacillati</taxon>
        <taxon>Bacillota</taxon>
        <taxon>Bacilli</taxon>
        <taxon>Bacillales</taxon>
        <taxon>Listeriaceae</taxon>
        <taxon>Listeria</taxon>
    </lineage>
</organism>
<proteinExistence type="predicted"/>
<dbReference type="Gene3D" id="2.40.30.200">
    <property type="match status" value="1"/>
</dbReference>
<reference evidence="1 2" key="1">
    <citation type="submission" date="2019-03" db="EMBL/GenBank/DDBJ databases">
        <title>Genomic Encyclopedia of Type Strains, Phase III (KMG-III): the genomes of soil and plant-associated and newly described type strains.</title>
        <authorList>
            <person name="Whitman W."/>
        </authorList>
    </citation>
    <scope>NUCLEOTIDE SEQUENCE [LARGE SCALE GENOMIC DNA]</scope>
    <source>
        <strain evidence="1 2">CECT 7972</strain>
    </source>
</reference>
<dbReference type="Proteomes" id="UP000295558">
    <property type="component" value="Unassembled WGS sequence"/>
</dbReference>
<protein>
    <submittedName>
        <fullName evidence="1">Phage-related protein</fullName>
    </submittedName>
</protein>
<dbReference type="EMBL" id="SNZK01000001">
    <property type="protein sequence ID" value="TDR55107.1"/>
    <property type="molecule type" value="Genomic_DNA"/>
</dbReference>
<dbReference type="AlphaFoldDB" id="A0A4R6ZR41"/>